<organism evidence="5 6">
    <name type="scientific">Candidatus Brocadia sinica JPN1</name>
    <dbReference type="NCBI Taxonomy" id="1197129"/>
    <lineage>
        <taxon>Bacteria</taxon>
        <taxon>Pseudomonadati</taxon>
        <taxon>Planctomycetota</taxon>
        <taxon>Candidatus Brocadiia</taxon>
        <taxon>Candidatus Brocadiales</taxon>
        <taxon>Candidatus Brocadiaceae</taxon>
        <taxon>Candidatus Brocadia</taxon>
    </lineage>
</organism>
<name>A0ABQ0JX86_9BACT</name>
<evidence type="ECO:0000256" key="1">
    <source>
        <dbReference type="ARBA" id="ARBA00022649"/>
    </source>
</evidence>
<evidence type="ECO:0000256" key="4">
    <source>
        <dbReference type="ARBA" id="ARBA00024207"/>
    </source>
</evidence>
<dbReference type="Pfam" id="PF01934">
    <property type="entry name" value="HepT-like"/>
    <property type="match status" value="1"/>
</dbReference>
<evidence type="ECO:0000256" key="3">
    <source>
        <dbReference type="ARBA" id="ARBA00022801"/>
    </source>
</evidence>
<protein>
    <submittedName>
        <fullName evidence="5">Uncharacterized conserved protein</fullName>
    </submittedName>
</protein>
<gene>
    <name evidence="5" type="ORF">BROSI_A1872</name>
</gene>
<dbReference type="InterPro" id="IPR037038">
    <property type="entry name" value="HepT-like_sf"/>
</dbReference>
<dbReference type="InterPro" id="IPR008201">
    <property type="entry name" value="HepT-like"/>
</dbReference>
<dbReference type="Gene3D" id="1.20.120.580">
    <property type="entry name" value="bsu32300-like"/>
    <property type="match status" value="1"/>
</dbReference>
<evidence type="ECO:0000256" key="2">
    <source>
        <dbReference type="ARBA" id="ARBA00022722"/>
    </source>
</evidence>
<dbReference type="Proteomes" id="UP000032309">
    <property type="component" value="Unassembled WGS sequence"/>
</dbReference>
<dbReference type="RefSeq" id="WP_052563409.1">
    <property type="nucleotide sequence ID" value="NZ_BAFN01000001.1"/>
</dbReference>
<sequence length="145" mass="16529">MIDKDRVAKAKTDIINVYEQLETLILTGKEEYLADPKSSLALKYLLIEAVEAITDICQHLLARKKGIACDGYIDCIIKTGRHGIISSSLANKLRRLTDLRNNLIHRYWVINDEQLYDMTIENKNDLTEFVNQITGFISSAEKAKE</sequence>
<dbReference type="PANTHER" id="PTHR33397:SF5">
    <property type="entry name" value="RNASE YUTE-RELATED"/>
    <property type="match status" value="1"/>
</dbReference>
<comment type="similarity">
    <text evidence="4">Belongs to the HepT RNase toxin family.</text>
</comment>
<dbReference type="InterPro" id="IPR052379">
    <property type="entry name" value="Type_VII_TA_RNase"/>
</dbReference>
<reference evidence="6" key="1">
    <citation type="journal article" date="2015" name="Genome Announc.">
        <title>Draft Genome Sequence of an Anaerobic Ammonium-Oxidizing Bacterium, "Candidatus Brocadia sinica".</title>
        <authorList>
            <person name="Oshiki M."/>
            <person name="Shinyako-Hata K."/>
            <person name="Satoh H."/>
            <person name="Okabe S."/>
        </authorList>
    </citation>
    <scope>NUCLEOTIDE SEQUENCE [LARGE SCALE GENOMIC DNA]</scope>
    <source>
        <strain evidence="6">JPN1</strain>
    </source>
</reference>
<evidence type="ECO:0000313" key="6">
    <source>
        <dbReference type="Proteomes" id="UP000032309"/>
    </source>
</evidence>
<dbReference type="EMBL" id="BAFN01000001">
    <property type="protein sequence ID" value="GAN33352.1"/>
    <property type="molecule type" value="Genomic_DNA"/>
</dbReference>
<accession>A0ABQ0JX86</accession>
<comment type="caution">
    <text evidence="5">The sequence shown here is derived from an EMBL/GenBank/DDBJ whole genome shotgun (WGS) entry which is preliminary data.</text>
</comment>
<keyword evidence="3" id="KW-0378">Hydrolase</keyword>
<keyword evidence="6" id="KW-1185">Reference proteome</keyword>
<proteinExistence type="inferred from homology"/>
<evidence type="ECO:0000313" key="5">
    <source>
        <dbReference type="EMBL" id="GAN33352.1"/>
    </source>
</evidence>
<dbReference type="NCBIfam" id="NF047751">
    <property type="entry name" value="HepT_toxin"/>
    <property type="match status" value="1"/>
</dbReference>
<keyword evidence="1" id="KW-1277">Toxin-antitoxin system</keyword>
<dbReference type="PANTHER" id="PTHR33397">
    <property type="entry name" value="UPF0331 PROTEIN YUTE"/>
    <property type="match status" value="1"/>
</dbReference>
<keyword evidence="2" id="KW-0540">Nuclease</keyword>